<keyword evidence="11" id="KW-0594">Phospholipid biosynthesis</keyword>
<dbReference type="SMART" id="SM00563">
    <property type="entry name" value="PlsC"/>
    <property type="match status" value="1"/>
</dbReference>
<keyword evidence="15" id="KW-1185">Reference proteome</keyword>
<evidence type="ECO:0000256" key="2">
    <source>
        <dbReference type="ARBA" id="ARBA00004728"/>
    </source>
</evidence>
<dbReference type="Proteomes" id="UP000028725">
    <property type="component" value="Unassembled WGS sequence"/>
</dbReference>
<evidence type="ECO:0000256" key="8">
    <source>
        <dbReference type="ARBA" id="ARBA00022679"/>
    </source>
</evidence>
<dbReference type="PANTHER" id="PTHR10434:SF64">
    <property type="entry name" value="1-ACYL-SN-GLYCEROL-3-PHOSPHATE ACYLTRANSFERASE-RELATED"/>
    <property type="match status" value="1"/>
</dbReference>
<dbReference type="EC" id="2.3.1.51" evidence="5 11"/>
<reference evidence="14 15" key="1">
    <citation type="submission" date="2014-04" db="EMBL/GenBank/DDBJ databases">
        <title>Genome assembly of Hyalangium minutum DSM 14724.</title>
        <authorList>
            <person name="Sharma G."/>
            <person name="Subramanian S."/>
        </authorList>
    </citation>
    <scope>NUCLEOTIDE SEQUENCE [LARGE SCALE GENOMIC DNA]</scope>
    <source>
        <strain evidence="14 15">DSM 14724</strain>
    </source>
</reference>
<protein>
    <recommendedName>
        <fullName evidence="6 11">1-acyl-sn-glycerol-3-phosphate acyltransferase</fullName>
        <ecNumber evidence="5 11">2.3.1.51</ecNumber>
    </recommendedName>
</protein>
<comment type="domain">
    <text evidence="11">The HXXXXD motif is essential for acyltransferase activity and may constitute the binding site for the phosphate moiety of the glycerol-3-phosphate.</text>
</comment>
<evidence type="ECO:0000256" key="11">
    <source>
        <dbReference type="RuleBase" id="RU361267"/>
    </source>
</evidence>
<dbReference type="GO" id="GO:0006654">
    <property type="term" value="P:phosphatidic acid biosynthetic process"/>
    <property type="evidence" value="ECO:0007669"/>
    <property type="project" value="TreeGrafter"/>
</dbReference>
<dbReference type="CDD" id="cd07989">
    <property type="entry name" value="LPLAT_AGPAT-like"/>
    <property type="match status" value="1"/>
</dbReference>
<evidence type="ECO:0000256" key="9">
    <source>
        <dbReference type="ARBA" id="ARBA00023098"/>
    </source>
</evidence>
<dbReference type="EMBL" id="JMCB01000007">
    <property type="protein sequence ID" value="KFE67690.1"/>
    <property type="molecule type" value="Genomic_DNA"/>
</dbReference>
<keyword evidence="11" id="KW-1208">Phospholipid metabolism</keyword>
<comment type="pathway">
    <text evidence="3">Lipid metabolism.</text>
</comment>
<dbReference type="GO" id="GO:0003841">
    <property type="term" value="F:1-acylglycerol-3-phosphate O-acyltransferase activity"/>
    <property type="evidence" value="ECO:0007669"/>
    <property type="project" value="UniProtKB-UniRule"/>
</dbReference>
<evidence type="ECO:0000313" key="14">
    <source>
        <dbReference type="EMBL" id="KFE67690.1"/>
    </source>
</evidence>
<dbReference type="SUPFAM" id="SSF69593">
    <property type="entry name" value="Glycerol-3-phosphate (1)-acyltransferase"/>
    <property type="match status" value="1"/>
</dbReference>
<evidence type="ECO:0000256" key="3">
    <source>
        <dbReference type="ARBA" id="ARBA00005189"/>
    </source>
</evidence>
<evidence type="ECO:0000256" key="10">
    <source>
        <dbReference type="ARBA" id="ARBA00023315"/>
    </source>
</evidence>
<dbReference type="GO" id="GO:0016020">
    <property type="term" value="C:membrane"/>
    <property type="evidence" value="ECO:0007669"/>
    <property type="project" value="InterPro"/>
</dbReference>
<comment type="catalytic activity">
    <reaction evidence="1 11">
        <text>a 1-acyl-sn-glycero-3-phosphate + an acyl-CoA = a 1,2-diacyl-sn-glycero-3-phosphate + CoA</text>
        <dbReference type="Rhea" id="RHEA:19709"/>
        <dbReference type="ChEBI" id="CHEBI:57287"/>
        <dbReference type="ChEBI" id="CHEBI:57970"/>
        <dbReference type="ChEBI" id="CHEBI:58342"/>
        <dbReference type="ChEBI" id="CHEBI:58608"/>
        <dbReference type="EC" id="2.3.1.51"/>
    </reaction>
</comment>
<dbReference type="Pfam" id="PF01553">
    <property type="entry name" value="Acyltransferase"/>
    <property type="match status" value="1"/>
</dbReference>
<evidence type="ECO:0000256" key="5">
    <source>
        <dbReference type="ARBA" id="ARBA00013211"/>
    </source>
</evidence>
<dbReference type="PANTHER" id="PTHR10434">
    <property type="entry name" value="1-ACYL-SN-GLYCEROL-3-PHOSPHATE ACYLTRANSFERASE"/>
    <property type="match status" value="1"/>
</dbReference>
<dbReference type="AlphaFoldDB" id="A0A085WJ27"/>
<keyword evidence="12" id="KW-0472">Membrane</keyword>
<evidence type="ECO:0000256" key="6">
    <source>
        <dbReference type="ARBA" id="ARBA00016139"/>
    </source>
</evidence>
<dbReference type="InterPro" id="IPR002123">
    <property type="entry name" value="Plipid/glycerol_acylTrfase"/>
</dbReference>
<dbReference type="NCBIfam" id="TIGR00530">
    <property type="entry name" value="AGP_acyltrn"/>
    <property type="match status" value="1"/>
</dbReference>
<sequence length="268" mass="29653">MMKLLYPLINVLQALFLAVWGAFWITLSGVLMVLSLNGNVPLMMARRLWAPMHWRIGGSRMFVEPLPPLDWSKPYIFLMNHQSAMDIPCAFAALPVNIRFVAKHALKYVPFLGWYMAMTGMIFINRSNHREAVKSLQQAGERIRSGKSILAFPEGTRSRDGLIHPFKKGPFVLAIEAQVPIVPVAIEGSFQNLPRGGIGLRKHAIRVKVGMPIETKGLTPADRDALLRQVRDAIIQLNTEIGGPGGVQQAIAERGFEGSSEQKSSSSS</sequence>
<dbReference type="PATRIC" id="fig|394096.3.peg.4213"/>
<evidence type="ECO:0000313" key="15">
    <source>
        <dbReference type="Proteomes" id="UP000028725"/>
    </source>
</evidence>
<feature type="transmembrane region" description="Helical" evidence="12">
    <location>
        <begin position="12"/>
        <end position="34"/>
    </location>
</feature>
<dbReference type="GO" id="GO:0016024">
    <property type="term" value="P:CDP-diacylglycerol biosynthetic process"/>
    <property type="evidence" value="ECO:0007669"/>
    <property type="project" value="UniProtKB-UniPathway"/>
</dbReference>
<accession>A0A085WJ27</accession>
<evidence type="ECO:0000256" key="7">
    <source>
        <dbReference type="ARBA" id="ARBA00022516"/>
    </source>
</evidence>
<keyword evidence="10 11" id="KW-0012">Acyltransferase</keyword>
<evidence type="ECO:0000256" key="1">
    <source>
        <dbReference type="ARBA" id="ARBA00001141"/>
    </source>
</evidence>
<gene>
    <name evidence="14" type="ORF">DB31_8173</name>
</gene>
<comment type="caution">
    <text evidence="14">The sequence shown here is derived from an EMBL/GenBank/DDBJ whole genome shotgun (WGS) entry which is preliminary data.</text>
</comment>
<evidence type="ECO:0000256" key="12">
    <source>
        <dbReference type="SAM" id="Phobius"/>
    </source>
</evidence>
<comment type="similarity">
    <text evidence="4 11">Belongs to the 1-acyl-sn-glycerol-3-phosphate acyltransferase family.</text>
</comment>
<dbReference type="InterPro" id="IPR004552">
    <property type="entry name" value="AGP_acyltrans"/>
</dbReference>
<evidence type="ECO:0000259" key="13">
    <source>
        <dbReference type="SMART" id="SM00563"/>
    </source>
</evidence>
<keyword evidence="8 11" id="KW-0808">Transferase</keyword>
<feature type="transmembrane region" description="Helical" evidence="12">
    <location>
        <begin position="105"/>
        <end position="124"/>
    </location>
</feature>
<dbReference type="UniPathway" id="UPA00557">
    <property type="reaction ID" value="UER00613"/>
</dbReference>
<comment type="pathway">
    <text evidence="2">Phospholipid metabolism; CDP-diacylglycerol biosynthesis; CDP-diacylglycerol from sn-glycerol 3-phosphate: step 2/3.</text>
</comment>
<proteinExistence type="inferred from homology"/>
<organism evidence="14 15">
    <name type="scientific">Hyalangium minutum</name>
    <dbReference type="NCBI Taxonomy" id="394096"/>
    <lineage>
        <taxon>Bacteria</taxon>
        <taxon>Pseudomonadati</taxon>
        <taxon>Myxococcota</taxon>
        <taxon>Myxococcia</taxon>
        <taxon>Myxococcales</taxon>
        <taxon>Cystobacterineae</taxon>
        <taxon>Archangiaceae</taxon>
        <taxon>Hyalangium</taxon>
    </lineage>
</organism>
<evidence type="ECO:0000256" key="4">
    <source>
        <dbReference type="ARBA" id="ARBA00008655"/>
    </source>
</evidence>
<feature type="domain" description="Phospholipid/glycerol acyltransferase" evidence="13">
    <location>
        <begin position="75"/>
        <end position="189"/>
    </location>
</feature>
<keyword evidence="12" id="KW-0812">Transmembrane</keyword>
<keyword evidence="12" id="KW-1133">Transmembrane helix</keyword>
<dbReference type="STRING" id="394096.DB31_8173"/>
<keyword evidence="7 11" id="KW-0444">Lipid biosynthesis</keyword>
<keyword evidence="9 11" id="KW-0443">Lipid metabolism</keyword>
<name>A0A085WJ27_9BACT</name>